<gene>
    <name evidence="13" type="ORF">SAMN02745704_02694</name>
</gene>
<dbReference type="GO" id="GO:0046872">
    <property type="term" value="F:metal ion binding"/>
    <property type="evidence" value="ECO:0007669"/>
    <property type="project" value="UniProtKB-KW"/>
</dbReference>
<proteinExistence type="inferred from homology"/>
<dbReference type="STRING" id="1121449.SAMN02745704_02694"/>
<dbReference type="SFLD" id="SFLDF00407">
    <property type="entry name" value="phosphomethylpyrimidine_syntha"/>
    <property type="match status" value="1"/>
</dbReference>
<keyword evidence="8" id="KW-0411">Iron-sulfur</keyword>
<evidence type="ECO:0000256" key="12">
    <source>
        <dbReference type="NCBIfam" id="TIGR00190"/>
    </source>
</evidence>
<dbReference type="RefSeq" id="WP_078718237.1">
    <property type="nucleotide sequence ID" value="NZ_FUYC01000024.1"/>
</dbReference>
<dbReference type="GO" id="GO:0051539">
    <property type="term" value="F:4 iron, 4 sulfur cluster binding"/>
    <property type="evidence" value="ECO:0007669"/>
    <property type="project" value="UniProtKB-KW"/>
</dbReference>
<dbReference type="Proteomes" id="UP000190027">
    <property type="component" value="Unassembled WGS sequence"/>
</dbReference>
<dbReference type="InterPro" id="IPR038521">
    <property type="entry name" value="ThiC/Bza_core_dom"/>
</dbReference>
<evidence type="ECO:0000256" key="4">
    <source>
        <dbReference type="ARBA" id="ARBA00022691"/>
    </source>
</evidence>
<dbReference type="Gene3D" id="3.20.20.540">
    <property type="entry name" value="Radical SAM ThiC family, central domain"/>
    <property type="match status" value="1"/>
</dbReference>
<keyword evidence="4" id="KW-0949">S-adenosyl-L-methionine</keyword>
<dbReference type="GO" id="GO:0070284">
    <property type="term" value="F:phosphomethylpyrimidine synthase activity"/>
    <property type="evidence" value="ECO:0007669"/>
    <property type="project" value="UniProtKB-EC"/>
</dbReference>
<evidence type="ECO:0000256" key="2">
    <source>
        <dbReference type="ARBA" id="ARBA00011738"/>
    </source>
</evidence>
<evidence type="ECO:0000256" key="8">
    <source>
        <dbReference type="ARBA" id="ARBA00023014"/>
    </source>
</evidence>
<keyword evidence="3" id="KW-0004">4Fe-4S</keyword>
<reference evidence="13 14" key="1">
    <citation type="submission" date="2017-02" db="EMBL/GenBank/DDBJ databases">
        <authorList>
            <person name="Peterson S.W."/>
        </authorList>
    </citation>
    <scope>NUCLEOTIDE SEQUENCE [LARGE SCALE GENOMIC DNA]</scope>
    <source>
        <strain evidence="13 14">DSM 16080</strain>
    </source>
</reference>
<evidence type="ECO:0000256" key="1">
    <source>
        <dbReference type="ARBA" id="ARBA00001966"/>
    </source>
</evidence>
<protein>
    <recommendedName>
        <fullName evidence="12">Phosphomethylpyrimidine synthase</fullName>
        <ecNumber evidence="12">4.1.99.17</ecNumber>
    </recommendedName>
</protein>
<dbReference type="GO" id="GO:0009228">
    <property type="term" value="P:thiamine biosynthetic process"/>
    <property type="evidence" value="ECO:0007669"/>
    <property type="project" value="UniProtKB-UniRule"/>
</dbReference>
<dbReference type="FunFam" id="3.20.20.540:FF:000001">
    <property type="entry name" value="Phosphomethylpyrimidine synthase"/>
    <property type="match status" value="1"/>
</dbReference>
<dbReference type="Pfam" id="PF01964">
    <property type="entry name" value="ThiC_Rad_SAM"/>
    <property type="match status" value="1"/>
</dbReference>
<evidence type="ECO:0000256" key="9">
    <source>
        <dbReference type="ARBA" id="ARBA00023239"/>
    </source>
</evidence>
<keyword evidence="7" id="KW-0408">Iron</keyword>
<evidence type="ECO:0000256" key="11">
    <source>
        <dbReference type="ARBA" id="ARBA00061427"/>
    </source>
</evidence>
<dbReference type="EC" id="4.1.99.17" evidence="12"/>
<evidence type="ECO:0000256" key="10">
    <source>
        <dbReference type="ARBA" id="ARBA00052156"/>
    </source>
</evidence>
<comment type="subunit">
    <text evidence="2">Homodimer.</text>
</comment>
<dbReference type="Gene3D" id="6.10.250.620">
    <property type="match status" value="1"/>
</dbReference>
<comment type="similarity">
    <text evidence="11">Belongs to the ThiC family. 5-hydroxybenzimidazole synthase subfamily.</text>
</comment>
<evidence type="ECO:0000256" key="5">
    <source>
        <dbReference type="ARBA" id="ARBA00022723"/>
    </source>
</evidence>
<accession>A0A1T4Y2K6</accession>
<evidence type="ECO:0000256" key="3">
    <source>
        <dbReference type="ARBA" id="ARBA00022485"/>
    </source>
</evidence>
<dbReference type="AlphaFoldDB" id="A0A1T4Y2K6"/>
<dbReference type="OrthoDB" id="9805897at2"/>
<keyword evidence="9" id="KW-0456">Lyase</keyword>
<dbReference type="SFLD" id="SFLDS00113">
    <property type="entry name" value="Radical_SAM_Phosphomethylpyrim"/>
    <property type="match status" value="1"/>
</dbReference>
<dbReference type="InterPro" id="IPR002817">
    <property type="entry name" value="ThiC/BzaA/B"/>
</dbReference>
<dbReference type="NCBIfam" id="TIGR00190">
    <property type="entry name" value="thiC"/>
    <property type="match status" value="1"/>
</dbReference>
<evidence type="ECO:0000313" key="14">
    <source>
        <dbReference type="Proteomes" id="UP000190027"/>
    </source>
</evidence>
<evidence type="ECO:0000313" key="13">
    <source>
        <dbReference type="EMBL" id="SKA96067.1"/>
    </source>
</evidence>
<dbReference type="PANTHER" id="PTHR30557">
    <property type="entry name" value="THIAMINE BIOSYNTHESIS PROTEIN THIC"/>
    <property type="match status" value="1"/>
</dbReference>
<comment type="cofactor">
    <cofactor evidence="1">
        <name>[4Fe-4S] cluster</name>
        <dbReference type="ChEBI" id="CHEBI:49883"/>
    </cofactor>
</comment>
<evidence type="ECO:0000256" key="7">
    <source>
        <dbReference type="ARBA" id="ARBA00023004"/>
    </source>
</evidence>
<name>A0A1T4Y2K6_9BACT</name>
<dbReference type="NCBIfam" id="NF009895">
    <property type="entry name" value="PRK13352.1"/>
    <property type="match status" value="1"/>
</dbReference>
<evidence type="ECO:0000256" key="6">
    <source>
        <dbReference type="ARBA" id="ARBA00022833"/>
    </source>
</evidence>
<keyword evidence="6" id="KW-0862">Zinc</keyword>
<organism evidence="13 14">
    <name type="scientific">Paucidesulfovibrio gracilis DSM 16080</name>
    <dbReference type="NCBI Taxonomy" id="1121449"/>
    <lineage>
        <taxon>Bacteria</taxon>
        <taxon>Pseudomonadati</taxon>
        <taxon>Thermodesulfobacteriota</taxon>
        <taxon>Desulfovibrionia</taxon>
        <taxon>Desulfovibrionales</taxon>
        <taxon>Desulfovibrionaceae</taxon>
        <taxon>Paucidesulfovibrio</taxon>
    </lineage>
</organism>
<keyword evidence="14" id="KW-1185">Reference proteome</keyword>
<keyword evidence="5" id="KW-0479">Metal-binding</keyword>
<sequence length="423" mass="45902">MTRKQQAEQGIITEDMRAVALQEGLEPEFVRDELAKGRLVIPQNAGRKLSEPRAVGRGTSVKVNANIGASPYRTSLDEELAKLDAAVAAGADSVMDLSLGPDQIRIRRAVLERSPVMVGTVPLYQTAFELSASKRDMADMTMDDFLATVRRQAEEGVDFMTIHCGVTQSALAAMNSQGRLLDVVSRGGAFLVQWMRKNQRESPLYEQYDEILDILAEYDVTLSLGDGMRPGATADAGDCAQTAELLTLAELTRRAWAKGVQVIIEGPGHVTLDRIADQMRQQKILCGGAPFYILGPLVTDVAAGYDHIAGAIGGAYAAMHGADFLCYVTPAEHLRLPTVQDVHEGTIASKIAAHAADLSRGRTASLERDKAMSLARKRLDWKAQVELSIDPAKAGDYRQHSEIGEDDVCTMCGEFCAIKRLNS</sequence>
<dbReference type="SFLD" id="SFLDG01114">
    <property type="entry name" value="phosphomethylpyrimidine_syntha"/>
    <property type="match status" value="1"/>
</dbReference>
<comment type="catalytic activity">
    <reaction evidence="10">
        <text>5-amino-1-(5-phospho-beta-D-ribosyl)imidazole + AH2 + S-adenosyl-L-methionine = 5-hydroxybenzimidazole + 5'-deoxyadenosine + formate + L-methionine + A + NH4(+) + phosphate + 2 H(+)</text>
        <dbReference type="Rhea" id="RHEA:53504"/>
        <dbReference type="ChEBI" id="CHEBI:13193"/>
        <dbReference type="ChEBI" id="CHEBI:15378"/>
        <dbReference type="ChEBI" id="CHEBI:15740"/>
        <dbReference type="ChEBI" id="CHEBI:17319"/>
        <dbReference type="ChEBI" id="CHEBI:17499"/>
        <dbReference type="ChEBI" id="CHEBI:28938"/>
        <dbReference type="ChEBI" id="CHEBI:43474"/>
        <dbReference type="ChEBI" id="CHEBI:57844"/>
        <dbReference type="ChEBI" id="CHEBI:59789"/>
        <dbReference type="ChEBI" id="CHEBI:137404"/>
        <dbReference type="ChEBI" id="CHEBI:137981"/>
        <dbReference type="EC" id="4.1.99.23"/>
    </reaction>
</comment>
<dbReference type="EMBL" id="FUYC01000024">
    <property type="protein sequence ID" value="SKA96067.1"/>
    <property type="molecule type" value="Genomic_DNA"/>
</dbReference>
<dbReference type="PANTHER" id="PTHR30557:SF1">
    <property type="entry name" value="PHOSPHOMETHYLPYRIMIDINE SYNTHASE, CHLOROPLASTIC"/>
    <property type="match status" value="1"/>
</dbReference>